<protein>
    <recommendedName>
        <fullName evidence="3">Transcriptional regulator</fullName>
    </recommendedName>
</protein>
<dbReference type="Pfam" id="PF04299">
    <property type="entry name" value="FMN_bind_2"/>
    <property type="match status" value="1"/>
</dbReference>
<keyword evidence="2" id="KW-1185">Reference proteome</keyword>
<evidence type="ECO:0008006" key="3">
    <source>
        <dbReference type="Google" id="ProtNLM"/>
    </source>
</evidence>
<comment type="caution">
    <text evidence="1">The sequence shown here is derived from an EMBL/GenBank/DDBJ whole genome shotgun (WGS) entry which is preliminary data.</text>
</comment>
<dbReference type="AlphaFoldDB" id="A0AAJ0D002"/>
<accession>A0AAJ0D002</accession>
<dbReference type="PANTHER" id="PTHR35802:SF1">
    <property type="entry name" value="PROTEASE SYNTHASE AND SPORULATION PROTEIN PAI 2"/>
    <property type="match status" value="1"/>
</dbReference>
<evidence type="ECO:0000313" key="1">
    <source>
        <dbReference type="EMBL" id="KAK2612665.1"/>
    </source>
</evidence>
<dbReference type="InterPro" id="IPR007396">
    <property type="entry name" value="TR_PAI2-type"/>
</dbReference>
<dbReference type="PANTHER" id="PTHR35802">
    <property type="entry name" value="PROTEASE SYNTHASE AND SPORULATION PROTEIN PAI 2"/>
    <property type="match status" value="1"/>
</dbReference>
<dbReference type="Gene3D" id="2.30.110.10">
    <property type="entry name" value="Electron Transport, Fmn-binding Protein, Chain A"/>
    <property type="match status" value="1"/>
</dbReference>
<dbReference type="PIRSF" id="PIRSF010372">
    <property type="entry name" value="PaiB"/>
    <property type="match status" value="1"/>
</dbReference>
<proteinExistence type="predicted"/>
<dbReference type="Proteomes" id="UP001251528">
    <property type="component" value="Unassembled WGS sequence"/>
</dbReference>
<organism evidence="1 2">
    <name type="scientific">Conoideocrella luteorostrata</name>
    <dbReference type="NCBI Taxonomy" id="1105319"/>
    <lineage>
        <taxon>Eukaryota</taxon>
        <taxon>Fungi</taxon>
        <taxon>Dikarya</taxon>
        <taxon>Ascomycota</taxon>
        <taxon>Pezizomycotina</taxon>
        <taxon>Sordariomycetes</taxon>
        <taxon>Hypocreomycetidae</taxon>
        <taxon>Hypocreales</taxon>
        <taxon>Clavicipitaceae</taxon>
        <taxon>Conoideocrella</taxon>
    </lineage>
</organism>
<dbReference type="InterPro" id="IPR012349">
    <property type="entry name" value="Split_barrel_FMN-bd"/>
</dbReference>
<dbReference type="EMBL" id="JASWJB010000013">
    <property type="protein sequence ID" value="KAK2612665.1"/>
    <property type="molecule type" value="Genomic_DNA"/>
</dbReference>
<name>A0AAJ0D002_9HYPO</name>
<dbReference type="SUPFAM" id="SSF50475">
    <property type="entry name" value="FMN-binding split barrel"/>
    <property type="match status" value="1"/>
</dbReference>
<sequence>MYFSAAHQETDLHVLQQLIRDHPLGSIITGIPSAKYPFLQLSHIPFVLDIEDACSKVKKGRLRGHLTRQNPQSQAILEALALQPTKDNVLIQEVLIVFQSPDHYVTPKFYTDTKPSTGKVVPTWNYAAVQAYGPAKIFFDSGCPETCKFLDKQLADLSHQSETRIMGYTGGAAPAEWKPTDAPERYIEILKKSIIGIEITINRLEGKFKMSQDKNPNDRQGVIQGFASLRTEGAAAVGEMIRERSELKDKH</sequence>
<evidence type="ECO:0000313" key="2">
    <source>
        <dbReference type="Proteomes" id="UP001251528"/>
    </source>
</evidence>
<reference evidence="1" key="1">
    <citation type="submission" date="2023-06" db="EMBL/GenBank/DDBJ databases">
        <title>Conoideocrella luteorostrata (Hypocreales: Clavicipitaceae), a potential biocontrol fungus for elongate hemlock scale in United States Christmas tree production areas.</title>
        <authorList>
            <person name="Barrett H."/>
            <person name="Lovett B."/>
            <person name="Macias A.M."/>
            <person name="Stajich J.E."/>
            <person name="Kasson M.T."/>
        </authorList>
    </citation>
    <scope>NUCLEOTIDE SEQUENCE</scope>
    <source>
        <strain evidence="1">ARSEF 14590</strain>
    </source>
</reference>
<gene>
    <name evidence="1" type="ORF">QQS21_001282</name>
</gene>